<accession>X1G0G3</accession>
<organism evidence="1">
    <name type="scientific">marine sediment metagenome</name>
    <dbReference type="NCBI Taxonomy" id="412755"/>
    <lineage>
        <taxon>unclassified sequences</taxon>
        <taxon>metagenomes</taxon>
        <taxon>ecological metagenomes</taxon>
    </lineage>
</organism>
<evidence type="ECO:0000313" key="1">
    <source>
        <dbReference type="EMBL" id="GAH38300.1"/>
    </source>
</evidence>
<protein>
    <submittedName>
        <fullName evidence="1">Uncharacterized protein</fullName>
    </submittedName>
</protein>
<dbReference type="EMBL" id="BARU01005570">
    <property type="protein sequence ID" value="GAH38300.1"/>
    <property type="molecule type" value="Genomic_DNA"/>
</dbReference>
<proteinExistence type="predicted"/>
<dbReference type="AlphaFoldDB" id="X1G0G3"/>
<sequence length="78" mass="8304">MKFVENTEGNIVGQVPAPVTTDFWLFRSLGSDVGLIDAVLSGKVAVKVPVKGVKKAAVNAWGFDTAKDTPYAYFGLTV</sequence>
<name>X1G0G3_9ZZZZ</name>
<gene>
    <name evidence="1" type="ORF">S03H2_10876</name>
</gene>
<comment type="caution">
    <text evidence="1">The sequence shown here is derived from an EMBL/GenBank/DDBJ whole genome shotgun (WGS) entry which is preliminary data.</text>
</comment>
<reference evidence="1" key="1">
    <citation type="journal article" date="2014" name="Front. Microbiol.">
        <title>High frequency of phylogenetically diverse reductive dehalogenase-homologous genes in deep subseafloor sedimentary metagenomes.</title>
        <authorList>
            <person name="Kawai M."/>
            <person name="Futagami T."/>
            <person name="Toyoda A."/>
            <person name="Takaki Y."/>
            <person name="Nishi S."/>
            <person name="Hori S."/>
            <person name="Arai W."/>
            <person name="Tsubouchi T."/>
            <person name="Morono Y."/>
            <person name="Uchiyama I."/>
            <person name="Ito T."/>
            <person name="Fujiyama A."/>
            <person name="Inagaki F."/>
            <person name="Takami H."/>
        </authorList>
    </citation>
    <scope>NUCLEOTIDE SEQUENCE</scope>
    <source>
        <strain evidence="1">Expedition CK06-06</strain>
    </source>
</reference>